<evidence type="ECO:0000313" key="1">
    <source>
        <dbReference type="EMBL" id="KAJ0183111.1"/>
    </source>
</evidence>
<dbReference type="Proteomes" id="UP000824533">
    <property type="component" value="Linkage Group LG02"/>
</dbReference>
<reference evidence="1 2" key="1">
    <citation type="journal article" date="2021" name="Front. Genet.">
        <title>Chromosome-Level Genome Assembly Reveals Significant Gene Expansion in the Toll and IMD Signaling Pathways of Dendrolimus kikuchii.</title>
        <authorList>
            <person name="Zhou J."/>
            <person name="Wu P."/>
            <person name="Xiong Z."/>
            <person name="Liu N."/>
            <person name="Zhao N."/>
            <person name="Ji M."/>
            <person name="Qiu Y."/>
            <person name="Yang B."/>
        </authorList>
    </citation>
    <scope>NUCLEOTIDE SEQUENCE [LARGE SCALE GENOMIC DNA]</scope>
    <source>
        <strain evidence="1">Ann1</strain>
    </source>
</reference>
<protein>
    <submittedName>
        <fullName evidence="1">Uncharacterized protein</fullName>
    </submittedName>
</protein>
<dbReference type="EMBL" id="CM034388">
    <property type="protein sequence ID" value="KAJ0183111.1"/>
    <property type="molecule type" value="Genomic_DNA"/>
</dbReference>
<organism evidence="1 2">
    <name type="scientific">Dendrolimus kikuchii</name>
    <dbReference type="NCBI Taxonomy" id="765133"/>
    <lineage>
        <taxon>Eukaryota</taxon>
        <taxon>Metazoa</taxon>
        <taxon>Ecdysozoa</taxon>
        <taxon>Arthropoda</taxon>
        <taxon>Hexapoda</taxon>
        <taxon>Insecta</taxon>
        <taxon>Pterygota</taxon>
        <taxon>Neoptera</taxon>
        <taxon>Endopterygota</taxon>
        <taxon>Lepidoptera</taxon>
        <taxon>Glossata</taxon>
        <taxon>Ditrysia</taxon>
        <taxon>Bombycoidea</taxon>
        <taxon>Lasiocampidae</taxon>
        <taxon>Dendrolimus</taxon>
    </lineage>
</organism>
<evidence type="ECO:0000313" key="2">
    <source>
        <dbReference type="Proteomes" id="UP000824533"/>
    </source>
</evidence>
<comment type="caution">
    <text evidence="1">The sequence shown here is derived from an EMBL/GenBank/DDBJ whole genome shotgun (WGS) entry which is preliminary data.</text>
</comment>
<proteinExistence type="predicted"/>
<sequence length="71" mass="8087">MSSNFEVDSDGFQIVKSKRNNKNKQTKIPPQVKDFIKTDIDIDVEKAIGRISSAVDDLKQSQYFEDVIKPV</sequence>
<keyword evidence="2" id="KW-1185">Reference proteome</keyword>
<accession>A0ACC1DGX5</accession>
<name>A0ACC1DGX5_9NEOP</name>
<gene>
    <name evidence="1" type="ORF">K1T71_001087</name>
</gene>